<name>A0AAV5FCG4_ELECO</name>
<proteinExistence type="predicted"/>
<organism evidence="1 2">
    <name type="scientific">Eleusine coracana subsp. coracana</name>
    <dbReference type="NCBI Taxonomy" id="191504"/>
    <lineage>
        <taxon>Eukaryota</taxon>
        <taxon>Viridiplantae</taxon>
        <taxon>Streptophyta</taxon>
        <taxon>Embryophyta</taxon>
        <taxon>Tracheophyta</taxon>
        <taxon>Spermatophyta</taxon>
        <taxon>Magnoliopsida</taxon>
        <taxon>Liliopsida</taxon>
        <taxon>Poales</taxon>
        <taxon>Poaceae</taxon>
        <taxon>PACMAD clade</taxon>
        <taxon>Chloridoideae</taxon>
        <taxon>Cynodonteae</taxon>
        <taxon>Eleusininae</taxon>
        <taxon>Eleusine</taxon>
    </lineage>
</organism>
<dbReference type="Proteomes" id="UP001054889">
    <property type="component" value="Unassembled WGS sequence"/>
</dbReference>
<accession>A0AAV5FCG4</accession>
<evidence type="ECO:0000313" key="1">
    <source>
        <dbReference type="EMBL" id="GJN31936.1"/>
    </source>
</evidence>
<reference evidence="1" key="2">
    <citation type="submission" date="2021-12" db="EMBL/GenBank/DDBJ databases">
        <title>Resequencing data analysis of finger millet.</title>
        <authorList>
            <person name="Hatakeyama M."/>
            <person name="Aluri S."/>
            <person name="Balachadran M.T."/>
            <person name="Sivarajan S.R."/>
            <person name="Poveda L."/>
            <person name="Shimizu-Inatsugi R."/>
            <person name="Schlapbach R."/>
            <person name="Sreeman S.M."/>
            <person name="Shimizu K.K."/>
        </authorList>
    </citation>
    <scope>NUCLEOTIDE SEQUENCE</scope>
</reference>
<protein>
    <submittedName>
        <fullName evidence="1">Uncharacterized protein</fullName>
    </submittedName>
</protein>
<dbReference type="AlphaFoldDB" id="A0AAV5FCG4"/>
<evidence type="ECO:0000313" key="2">
    <source>
        <dbReference type="Proteomes" id="UP001054889"/>
    </source>
</evidence>
<comment type="caution">
    <text evidence="1">The sequence shown here is derived from an EMBL/GenBank/DDBJ whole genome shotgun (WGS) entry which is preliminary data.</text>
</comment>
<dbReference type="EMBL" id="BQKI01000083">
    <property type="protein sequence ID" value="GJN31936.1"/>
    <property type="molecule type" value="Genomic_DNA"/>
</dbReference>
<keyword evidence="2" id="KW-1185">Reference proteome</keyword>
<gene>
    <name evidence="1" type="primary">gb20398</name>
    <name evidence="1" type="ORF">PR202_gb20398</name>
</gene>
<reference evidence="1" key="1">
    <citation type="journal article" date="2018" name="DNA Res.">
        <title>Multiple hybrid de novo genome assembly of finger millet, an orphan allotetraploid crop.</title>
        <authorList>
            <person name="Hatakeyama M."/>
            <person name="Aluri S."/>
            <person name="Balachadran M.T."/>
            <person name="Sivarajan S.R."/>
            <person name="Patrignani A."/>
            <person name="Gruter S."/>
            <person name="Poveda L."/>
            <person name="Shimizu-Inatsugi R."/>
            <person name="Baeten J."/>
            <person name="Francoijs K.J."/>
            <person name="Nataraja K.N."/>
            <person name="Reddy Y.A.N."/>
            <person name="Phadnis S."/>
            <person name="Ravikumar R.L."/>
            <person name="Schlapbach R."/>
            <person name="Sreeman S.M."/>
            <person name="Shimizu K.K."/>
        </authorList>
    </citation>
    <scope>NUCLEOTIDE SEQUENCE</scope>
</reference>
<sequence length="59" mass="6570">MGWVINTIKKCHQGFFWASEASTLCGKCTVSWPKVTRPYKLGGLGVPELQIMGFPLCPR</sequence>